<evidence type="ECO:0000313" key="2">
    <source>
        <dbReference type="EMBL" id="TWU71483.1"/>
    </source>
</evidence>
<dbReference type="PANTHER" id="PTHR38791">
    <property type="entry name" value="ZN(II)2CYS6 TRANSCRIPTION FACTOR (EUROFUNG)-RELATED-RELATED"/>
    <property type="match status" value="1"/>
</dbReference>
<dbReference type="Proteomes" id="UP000317257">
    <property type="component" value="Unassembled WGS sequence"/>
</dbReference>
<evidence type="ECO:0000256" key="1">
    <source>
        <dbReference type="ARBA" id="ARBA00023242"/>
    </source>
</evidence>
<name>A0A5C6G679_METRR</name>
<comment type="caution">
    <text evidence="2">The sequence shown here is derived from an EMBL/GenBank/DDBJ whole genome shotgun (WGS) entry which is preliminary data.</text>
</comment>
<dbReference type="PANTHER" id="PTHR38791:SF12">
    <property type="entry name" value="TRANSCRIPTION FACTOR DOMAIN-CONTAINING PROTEIN-RELATED"/>
    <property type="match status" value="1"/>
</dbReference>
<dbReference type="EMBL" id="SBHS01000043">
    <property type="protein sequence ID" value="TWU71483.1"/>
    <property type="molecule type" value="Genomic_DNA"/>
</dbReference>
<protein>
    <submittedName>
        <fullName evidence="2">Uncharacterized protein</fullName>
    </submittedName>
</protein>
<accession>A0A5C6G679</accession>
<dbReference type="AlphaFoldDB" id="A0A5C6G679"/>
<proteinExistence type="predicted"/>
<sequence>MFRASLEHQLQPSWDDESVCYFLDEFCIPPSPGIFPGYLDFLQDLVAASPPNSALRPASLASACLSLSRRSKSAYLYTRACEYYGKALRILNKSLNESSSAVRDETIATVMLLNLFEDMDTKACHKHASHLYGIVQLFCSRHQNLLEFTSRGQVYSWAFTQLQIQAFTTGQTFECLRNPDLGLHNWTFSPGMGILCNHINEFCMAVTRCLQTIDTKHQEAGNTLEILTSLVHQAIRIQAQIGGWTNSLNPVWTPKTADISGQVVVTFATRLLGIVWSLYHAALVFFYTGVLSCCRAVLMLHTCTTPCAEKELTETTSAMARQTILRMIDSICCSIPYNLGEVDEQGQTREVPKYKTSTSYYMIWPLALVAHCPYSTATQSRTCNETLERIRNMYGLGFVDLIHTAASTWRWRCEGGFDTLSLLSNVL</sequence>
<organism evidence="2 3">
    <name type="scientific">Metarhizium rileyi (strain RCEF 4871)</name>
    <name type="common">Nomuraea rileyi</name>
    <dbReference type="NCBI Taxonomy" id="1649241"/>
    <lineage>
        <taxon>Eukaryota</taxon>
        <taxon>Fungi</taxon>
        <taxon>Dikarya</taxon>
        <taxon>Ascomycota</taxon>
        <taxon>Pezizomycotina</taxon>
        <taxon>Sordariomycetes</taxon>
        <taxon>Hypocreomycetidae</taxon>
        <taxon>Hypocreales</taxon>
        <taxon>Clavicipitaceae</taxon>
        <taxon>Metarhizium</taxon>
    </lineage>
</organism>
<keyword evidence="1" id="KW-0539">Nucleus</keyword>
<dbReference type="Pfam" id="PF11951">
    <property type="entry name" value="Fungal_trans_2"/>
    <property type="match status" value="1"/>
</dbReference>
<dbReference type="InterPro" id="IPR053175">
    <property type="entry name" value="DHMBA_Reg_Transcription_Factor"/>
</dbReference>
<gene>
    <name evidence="2" type="ORF">ED733_000771</name>
</gene>
<evidence type="ECO:0000313" key="3">
    <source>
        <dbReference type="Proteomes" id="UP000317257"/>
    </source>
</evidence>
<reference evidence="3" key="1">
    <citation type="submission" date="2018-12" db="EMBL/GenBank/DDBJ databases">
        <title>The complete genome of Metarhizium rileyi, a key fungal pathogen of Lepidoptera.</title>
        <authorList>
            <person name="Binneck E."/>
            <person name="Lastra C.C.L."/>
            <person name="Sosa-Gomez D.R."/>
        </authorList>
    </citation>
    <scope>NUCLEOTIDE SEQUENCE [LARGE SCALE GENOMIC DNA]</scope>
    <source>
        <strain evidence="3">Cep018-CH2</strain>
    </source>
</reference>
<dbReference type="InterPro" id="IPR021858">
    <property type="entry name" value="Fun_TF"/>
</dbReference>